<organism evidence="2 3">
    <name type="scientific">Pontibacter akesuensis</name>
    <dbReference type="NCBI Taxonomy" id="388950"/>
    <lineage>
        <taxon>Bacteria</taxon>
        <taxon>Pseudomonadati</taxon>
        <taxon>Bacteroidota</taxon>
        <taxon>Cytophagia</taxon>
        <taxon>Cytophagales</taxon>
        <taxon>Hymenobacteraceae</taxon>
        <taxon>Pontibacter</taxon>
    </lineage>
</organism>
<reference evidence="3" key="1">
    <citation type="submission" date="2016-10" db="EMBL/GenBank/DDBJ databases">
        <authorList>
            <person name="Varghese N."/>
        </authorList>
    </citation>
    <scope>NUCLEOTIDE SEQUENCE [LARGE SCALE GENOMIC DNA]</scope>
    <source>
        <strain evidence="3">DSM 18820</strain>
    </source>
</reference>
<evidence type="ECO:0000313" key="3">
    <source>
        <dbReference type="Proteomes" id="UP000182491"/>
    </source>
</evidence>
<protein>
    <submittedName>
        <fullName evidence="2">Uncharacterized protein</fullName>
    </submittedName>
</protein>
<dbReference type="Proteomes" id="UP000182491">
    <property type="component" value="Unassembled WGS sequence"/>
</dbReference>
<evidence type="ECO:0000313" key="2">
    <source>
        <dbReference type="EMBL" id="SFU62817.1"/>
    </source>
</evidence>
<keyword evidence="3" id="KW-1185">Reference proteome</keyword>
<sequence length="93" mass="10433">MQKVVMSAILSAVLLLQTPLLWAQAPVKSFVLSAEDAAGSRVEASGNLLAEKPDSVQLSRVRQESLRHYVSDSIPQHTKQELPLPRRRIYRVR</sequence>
<accession>A0A1I7HQ58</accession>
<keyword evidence="1" id="KW-0732">Signal</keyword>
<gene>
    <name evidence="2" type="ORF">SAMN04487941_1586</name>
</gene>
<name>A0A1I7HQ58_9BACT</name>
<evidence type="ECO:0000256" key="1">
    <source>
        <dbReference type="SAM" id="SignalP"/>
    </source>
</evidence>
<dbReference type="AlphaFoldDB" id="A0A1I7HQ58"/>
<feature type="signal peptide" evidence="1">
    <location>
        <begin position="1"/>
        <end position="23"/>
    </location>
</feature>
<proteinExistence type="predicted"/>
<dbReference type="EMBL" id="FPCA01000002">
    <property type="protein sequence ID" value="SFU62817.1"/>
    <property type="molecule type" value="Genomic_DNA"/>
</dbReference>
<feature type="chain" id="PRO_5010231625" evidence="1">
    <location>
        <begin position="24"/>
        <end position="93"/>
    </location>
</feature>